<comment type="pathway">
    <text evidence="3 16">Carbohydrate degradation; glycolysis; pyruvate from D-glyceraldehyde 3-phosphate: step 5/5.</text>
</comment>
<dbReference type="Proteomes" id="UP000318307">
    <property type="component" value="Unassembled WGS sequence"/>
</dbReference>
<dbReference type="InterPro" id="IPR036918">
    <property type="entry name" value="Pyrv_Knase_C_sf"/>
</dbReference>
<keyword evidence="7 16" id="KW-0808">Transferase</keyword>
<dbReference type="InterPro" id="IPR015806">
    <property type="entry name" value="Pyrv_Knase_insert_dom_sf"/>
</dbReference>
<dbReference type="RefSeq" id="WP_144685299.1">
    <property type="nucleotide sequence ID" value="NZ_VLLC01000016.1"/>
</dbReference>
<keyword evidence="13 16" id="KW-0324">Glycolysis</keyword>
<organism evidence="19 20">
    <name type="scientific">Desulfobotulus alkaliphilus</name>
    <dbReference type="NCBI Taxonomy" id="622671"/>
    <lineage>
        <taxon>Bacteria</taxon>
        <taxon>Pseudomonadati</taxon>
        <taxon>Thermodesulfobacteriota</taxon>
        <taxon>Desulfobacteria</taxon>
        <taxon>Desulfobacterales</taxon>
        <taxon>Desulfobacteraceae</taxon>
        <taxon>Desulfobotulus</taxon>
    </lineage>
</organism>
<keyword evidence="8" id="KW-0479">Metal-binding</keyword>
<dbReference type="NCBIfam" id="TIGR01064">
    <property type="entry name" value="pyruv_kin"/>
    <property type="match status" value="1"/>
</dbReference>
<dbReference type="SUPFAM" id="SSF51621">
    <property type="entry name" value="Phosphoenolpyruvate/pyruvate domain"/>
    <property type="match status" value="1"/>
</dbReference>
<keyword evidence="11" id="KW-0067">ATP-binding</keyword>
<dbReference type="Gene3D" id="3.20.20.60">
    <property type="entry name" value="Phosphoenolpyruvate-binding domains"/>
    <property type="match status" value="1"/>
</dbReference>
<keyword evidence="9" id="KW-0547">Nucleotide-binding</keyword>
<sequence length="465" mass="49612">MQKTKIICTIGPACSAGNILEEMILAGMRGARLNFSHGSHADHGLMVRRIRSISEKLNIPVAILQDLCGPKIRVGKLSDEGVRLVAGSEVRLTTLGEGGPAIPVTYEGLARDVRVGDTLLLADGMMELFVLEKGAFEIGCRVVTGGVLTSGKGINLPSGTLNIPALTEKDRLDLEFGLGCGVDYVALSFVRSAADIREVKTLVAAFGQDTPVIAKIEKHEALDHMAEILGEADGIMVARGDLGVEIPLENVPDIQKDLVRMANRAGKPVIIATQMMKSMVESPRPTRAEANDVANAVLDGTDALMLSEETAMGTFPVEAVQYMAKIAARAERIFPHERYREKPEDSGVPGSVARASAMLADELDAAAVVAPTRSGFTAAQIARFRPRCPILALSPEAKVVQRLCLHWGCIPGLFEEEQDTDTMIEKAGNAALEAGLAKAGQAVILTAGHPIWQKGTTNMVKVRVL</sequence>
<comment type="similarity">
    <text evidence="4 16">Belongs to the pyruvate kinase family.</text>
</comment>
<evidence type="ECO:0000256" key="10">
    <source>
        <dbReference type="ARBA" id="ARBA00022777"/>
    </source>
</evidence>
<evidence type="ECO:0000313" key="20">
    <source>
        <dbReference type="Proteomes" id="UP000318307"/>
    </source>
</evidence>
<dbReference type="InterPro" id="IPR015795">
    <property type="entry name" value="Pyrv_Knase_C"/>
</dbReference>
<dbReference type="Pfam" id="PF00224">
    <property type="entry name" value="PK"/>
    <property type="match status" value="1"/>
</dbReference>
<dbReference type="Gene3D" id="2.40.33.10">
    <property type="entry name" value="PK beta-barrel domain-like"/>
    <property type="match status" value="1"/>
</dbReference>
<dbReference type="FunFam" id="2.40.33.10:FF:000001">
    <property type="entry name" value="Pyruvate kinase"/>
    <property type="match status" value="1"/>
</dbReference>
<keyword evidence="12 16" id="KW-0460">Magnesium</keyword>
<dbReference type="GO" id="GO:0030955">
    <property type="term" value="F:potassium ion binding"/>
    <property type="evidence" value="ECO:0007669"/>
    <property type="project" value="UniProtKB-UniRule"/>
</dbReference>
<dbReference type="InterPro" id="IPR001697">
    <property type="entry name" value="Pyr_Knase"/>
</dbReference>
<comment type="catalytic activity">
    <reaction evidence="16">
        <text>pyruvate + ATP = phosphoenolpyruvate + ADP + H(+)</text>
        <dbReference type="Rhea" id="RHEA:18157"/>
        <dbReference type="ChEBI" id="CHEBI:15361"/>
        <dbReference type="ChEBI" id="CHEBI:15378"/>
        <dbReference type="ChEBI" id="CHEBI:30616"/>
        <dbReference type="ChEBI" id="CHEBI:58702"/>
        <dbReference type="ChEBI" id="CHEBI:456216"/>
        <dbReference type="EC" id="2.7.1.40"/>
    </reaction>
</comment>
<protein>
    <recommendedName>
        <fullName evidence="6 15">Pyruvate kinase</fullName>
        <ecNumber evidence="5 15">2.7.1.40</ecNumber>
    </recommendedName>
</protein>
<dbReference type="Gene3D" id="3.40.1380.20">
    <property type="entry name" value="Pyruvate kinase, C-terminal domain"/>
    <property type="match status" value="1"/>
</dbReference>
<evidence type="ECO:0000256" key="1">
    <source>
        <dbReference type="ARBA" id="ARBA00001946"/>
    </source>
</evidence>
<evidence type="ECO:0000313" key="19">
    <source>
        <dbReference type="EMBL" id="TWI70757.1"/>
    </source>
</evidence>
<name>A0A562RNV1_9BACT</name>
<dbReference type="FunFam" id="3.20.20.60:FF:000025">
    <property type="entry name" value="Pyruvate kinase"/>
    <property type="match status" value="1"/>
</dbReference>
<feature type="domain" description="Pyruvate kinase C-terminal" evidence="18">
    <location>
        <begin position="351"/>
        <end position="462"/>
    </location>
</feature>
<keyword evidence="20" id="KW-1185">Reference proteome</keyword>
<evidence type="ECO:0000256" key="11">
    <source>
        <dbReference type="ARBA" id="ARBA00022840"/>
    </source>
</evidence>
<dbReference type="EC" id="2.7.1.40" evidence="5 15"/>
<gene>
    <name evidence="19" type="ORF">LZ24_02177</name>
</gene>
<dbReference type="InterPro" id="IPR040442">
    <property type="entry name" value="Pyrv_kinase-like_dom_sf"/>
</dbReference>
<dbReference type="AlphaFoldDB" id="A0A562RNV1"/>
<dbReference type="InterPro" id="IPR011037">
    <property type="entry name" value="Pyrv_Knase-like_insert_dom_sf"/>
</dbReference>
<dbReference type="OrthoDB" id="9812123at2"/>
<evidence type="ECO:0000256" key="3">
    <source>
        <dbReference type="ARBA" id="ARBA00004997"/>
    </source>
</evidence>
<evidence type="ECO:0000256" key="4">
    <source>
        <dbReference type="ARBA" id="ARBA00008663"/>
    </source>
</evidence>
<dbReference type="GO" id="GO:0000287">
    <property type="term" value="F:magnesium ion binding"/>
    <property type="evidence" value="ECO:0007669"/>
    <property type="project" value="UniProtKB-UniRule"/>
</dbReference>
<evidence type="ECO:0000256" key="5">
    <source>
        <dbReference type="ARBA" id="ARBA00012142"/>
    </source>
</evidence>
<dbReference type="PANTHER" id="PTHR11817">
    <property type="entry name" value="PYRUVATE KINASE"/>
    <property type="match status" value="1"/>
</dbReference>
<evidence type="ECO:0000256" key="8">
    <source>
        <dbReference type="ARBA" id="ARBA00022723"/>
    </source>
</evidence>
<evidence type="ECO:0000256" key="16">
    <source>
        <dbReference type="RuleBase" id="RU000504"/>
    </source>
</evidence>
<feature type="domain" description="Pyruvate kinase barrel" evidence="17">
    <location>
        <begin position="1"/>
        <end position="320"/>
    </location>
</feature>
<evidence type="ECO:0000256" key="13">
    <source>
        <dbReference type="ARBA" id="ARBA00023152"/>
    </source>
</evidence>
<dbReference type="PRINTS" id="PR01050">
    <property type="entry name" value="PYRUVTKNASE"/>
</dbReference>
<evidence type="ECO:0000256" key="15">
    <source>
        <dbReference type="NCBIfam" id="TIGR01064"/>
    </source>
</evidence>
<dbReference type="EMBL" id="VLLC01000016">
    <property type="protein sequence ID" value="TWI70757.1"/>
    <property type="molecule type" value="Genomic_DNA"/>
</dbReference>
<dbReference type="UniPathway" id="UPA00109">
    <property type="reaction ID" value="UER00188"/>
</dbReference>
<dbReference type="SUPFAM" id="SSF52935">
    <property type="entry name" value="PK C-terminal domain-like"/>
    <property type="match status" value="1"/>
</dbReference>
<dbReference type="SUPFAM" id="SSF50800">
    <property type="entry name" value="PK beta-barrel domain-like"/>
    <property type="match status" value="1"/>
</dbReference>
<dbReference type="InterPro" id="IPR015813">
    <property type="entry name" value="Pyrv/PenolPyrv_kinase-like_dom"/>
</dbReference>
<dbReference type="GO" id="GO:0005524">
    <property type="term" value="F:ATP binding"/>
    <property type="evidence" value="ECO:0007669"/>
    <property type="project" value="UniProtKB-KW"/>
</dbReference>
<evidence type="ECO:0000256" key="6">
    <source>
        <dbReference type="ARBA" id="ARBA00018587"/>
    </source>
</evidence>
<evidence type="ECO:0000259" key="18">
    <source>
        <dbReference type="Pfam" id="PF02887"/>
    </source>
</evidence>
<reference evidence="19 20" key="1">
    <citation type="submission" date="2019-07" db="EMBL/GenBank/DDBJ databases">
        <title>Genome sequencing of 100 strains of the haloalkaliphilic chemolithoautotrophic sulfur-oxidizing bacterium Thioalkalivibrio.</title>
        <authorList>
            <person name="Muyzer G."/>
        </authorList>
    </citation>
    <scope>NUCLEOTIDE SEQUENCE [LARGE SCALE GENOMIC DNA]</scope>
    <source>
        <strain evidence="19 20">ASO4-4</strain>
    </source>
</reference>
<dbReference type="NCBIfam" id="NF004491">
    <property type="entry name" value="PRK05826.1"/>
    <property type="match status" value="1"/>
</dbReference>
<comment type="caution">
    <text evidence="19">The sequence shown here is derived from an EMBL/GenBank/DDBJ whole genome shotgun (WGS) entry which is preliminary data.</text>
</comment>
<keyword evidence="14 19" id="KW-0670">Pyruvate</keyword>
<dbReference type="InterPro" id="IPR015793">
    <property type="entry name" value="Pyrv_Knase_brl"/>
</dbReference>
<keyword evidence="10 16" id="KW-0418">Kinase</keyword>
<evidence type="ECO:0000256" key="2">
    <source>
        <dbReference type="ARBA" id="ARBA00001958"/>
    </source>
</evidence>
<evidence type="ECO:0000256" key="7">
    <source>
        <dbReference type="ARBA" id="ARBA00022679"/>
    </source>
</evidence>
<proteinExistence type="inferred from homology"/>
<evidence type="ECO:0000256" key="14">
    <source>
        <dbReference type="ARBA" id="ARBA00023317"/>
    </source>
</evidence>
<evidence type="ECO:0000256" key="9">
    <source>
        <dbReference type="ARBA" id="ARBA00022741"/>
    </source>
</evidence>
<dbReference type="Pfam" id="PF02887">
    <property type="entry name" value="PK_C"/>
    <property type="match status" value="1"/>
</dbReference>
<accession>A0A562RNV1</accession>
<dbReference type="GO" id="GO:0016301">
    <property type="term" value="F:kinase activity"/>
    <property type="evidence" value="ECO:0007669"/>
    <property type="project" value="UniProtKB-KW"/>
</dbReference>
<comment type="cofactor">
    <cofactor evidence="2">
        <name>K(+)</name>
        <dbReference type="ChEBI" id="CHEBI:29103"/>
    </cofactor>
</comment>
<comment type="cofactor">
    <cofactor evidence="1">
        <name>Mg(2+)</name>
        <dbReference type="ChEBI" id="CHEBI:18420"/>
    </cofactor>
</comment>
<evidence type="ECO:0000256" key="12">
    <source>
        <dbReference type="ARBA" id="ARBA00022842"/>
    </source>
</evidence>
<dbReference type="NCBIfam" id="NF004978">
    <property type="entry name" value="PRK06354.1"/>
    <property type="match status" value="1"/>
</dbReference>
<dbReference type="GO" id="GO:0004743">
    <property type="term" value="F:pyruvate kinase activity"/>
    <property type="evidence" value="ECO:0007669"/>
    <property type="project" value="UniProtKB-UniRule"/>
</dbReference>
<evidence type="ECO:0000259" key="17">
    <source>
        <dbReference type="Pfam" id="PF00224"/>
    </source>
</evidence>